<evidence type="ECO:0000256" key="1">
    <source>
        <dbReference type="SAM" id="Phobius"/>
    </source>
</evidence>
<organism evidence="2">
    <name type="scientific">Amphimedon queenslandica</name>
    <name type="common">Sponge</name>
    <dbReference type="NCBI Taxonomy" id="400682"/>
    <lineage>
        <taxon>Eukaryota</taxon>
        <taxon>Metazoa</taxon>
        <taxon>Porifera</taxon>
        <taxon>Demospongiae</taxon>
        <taxon>Heteroscleromorpha</taxon>
        <taxon>Haplosclerida</taxon>
        <taxon>Niphatidae</taxon>
        <taxon>Amphimedon</taxon>
    </lineage>
</organism>
<keyword evidence="1" id="KW-1133">Transmembrane helix</keyword>
<dbReference type="InParanoid" id="A0A1X7ULB7"/>
<reference evidence="2" key="1">
    <citation type="submission" date="2017-05" db="UniProtKB">
        <authorList>
            <consortium name="EnsemblMetazoa"/>
        </authorList>
    </citation>
    <scope>IDENTIFICATION</scope>
</reference>
<evidence type="ECO:0000313" key="2">
    <source>
        <dbReference type="EnsemblMetazoa" id="Aqu2.1.28543_001"/>
    </source>
</evidence>
<sequence>MLRTWAFFTIGGLFTASYSNAVRKLPLLRSPALYFWCVGTGCLIGFLAHAYEENTEARYRRILERNPDAPEKLKLTLKAALKEKD</sequence>
<keyword evidence="1" id="KW-0472">Membrane</keyword>
<dbReference type="AlphaFoldDB" id="A0A1X7ULB7"/>
<accession>A0A1X7ULB7</accession>
<feature type="transmembrane region" description="Helical" evidence="1">
    <location>
        <begin position="31"/>
        <end position="51"/>
    </location>
</feature>
<dbReference type="EnsemblMetazoa" id="Aqu2.1.28543_001">
    <property type="protein sequence ID" value="Aqu2.1.28543_001"/>
    <property type="gene ID" value="Aqu2.1.28543"/>
</dbReference>
<proteinExistence type="predicted"/>
<name>A0A1X7ULB7_AMPQE</name>
<dbReference type="OMA" id="MIRTVIW"/>
<keyword evidence="1" id="KW-0812">Transmembrane</keyword>
<protein>
    <submittedName>
        <fullName evidence="2">Uncharacterized protein</fullName>
    </submittedName>
</protein>